<keyword evidence="5" id="KW-1185">Reference proteome</keyword>
<dbReference type="Pfam" id="PF02371">
    <property type="entry name" value="Transposase_20"/>
    <property type="match status" value="1"/>
</dbReference>
<evidence type="ECO:0000256" key="1">
    <source>
        <dbReference type="SAM" id="Coils"/>
    </source>
</evidence>
<dbReference type="NCBIfam" id="NF033542">
    <property type="entry name" value="transpos_IS110"/>
    <property type="match status" value="1"/>
</dbReference>
<dbReference type="AlphaFoldDB" id="A0A4R4RAH9"/>
<accession>A0A4R4RAH9</accession>
<evidence type="ECO:0000313" key="4">
    <source>
        <dbReference type="EMBL" id="TDC45202.1"/>
    </source>
</evidence>
<comment type="caution">
    <text evidence="4">The sequence shown here is derived from an EMBL/GenBank/DDBJ whole genome shotgun (WGS) entry which is preliminary data.</text>
</comment>
<sequence>MTHPRPVVFMGVDTHLDIHHLAVVDQLGAPLGDTQVPATPAGSAAAVVFAAGHGEVAAAGVEGTGSYGAGLTRFLTDAGIVVVEVNRPNRAERRLAGKSDPIDAYAAARAAASGRARTVPKDRTGTVEAIRAIHTSRRGAVKARTQAMNQLRALLVTAPAGLREHLRALPTHELVDACARLRPGHDLADPTAATKTALRRLARRIQQLSEEITDADIDLDTLTRQAAPTLRAQPGVGPDAAAKLLITAGDNPHRIGSDAAFAHLCGVAPIPASSGHTTRHRLNRGGDRQANNALHTITLTRQRHDPRTRAYTQRRTTEGLTPRDIRRCLKRYIARELHPILTADLAALTT</sequence>
<proteinExistence type="predicted"/>
<dbReference type="InterPro" id="IPR047650">
    <property type="entry name" value="Transpos_IS110"/>
</dbReference>
<feature type="domain" description="Transposase IS116/IS110/IS902 C-terminal" evidence="3">
    <location>
        <begin position="229"/>
        <end position="313"/>
    </location>
</feature>
<dbReference type="InterPro" id="IPR002525">
    <property type="entry name" value="Transp_IS110-like_N"/>
</dbReference>
<dbReference type="Proteomes" id="UP000295621">
    <property type="component" value="Unassembled WGS sequence"/>
</dbReference>
<evidence type="ECO:0000259" key="2">
    <source>
        <dbReference type="Pfam" id="PF01548"/>
    </source>
</evidence>
<name>A0A4R4RAH9_9ACTN</name>
<dbReference type="RefSeq" id="WP_131989029.1">
    <property type="nucleotide sequence ID" value="NZ_SMKL01000157.1"/>
</dbReference>
<protein>
    <submittedName>
        <fullName evidence="4">IS110 family transposase</fullName>
    </submittedName>
</protein>
<feature type="domain" description="Transposase IS110-like N-terminal" evidence="2">
    <location>
        <begin position="11"/>
        <end position="156"/>
    </location>
</feature>
<dbReference type="EMBL" id="SMKL01000157">
    <property type="protein sequence ID" value="TDC45202.1"/>
    <property type="molecule type" value="Genomic_DNA"/>
</dbReference>
<dbReference type="Pfam" id="PF01548">
    <property type="entry name" value="DEDD_Tnp_IS110"/>
    <property type="match status" value="1"/>
</dbReference>
<evidence type="ECO:0000259" key="3">
    <source>
        <dbReference type="Pfam" id="PF02371"/>
    </source>
</evidence>
<dbReference type="OrthoDB" id="4337860at2"/>
<gene>
    <name evidence="4" type="ORF">E1212_29105</name>
</gene>
<dbReference type="GO" id="GO:0003677">
    <property type="term" value="F:DNA binding"/>
    <property type="evidence" value="ECO:0007669"/>
    <property type="project" value="InterPro"/>
</dbReference>
<feature type="coiled-coil region" evidence="1">
    <location>
        <begin position="191"/>
        <end position="225"/>
    </location>
</feature>
<reference evidence="4 5" key="1">
    <citation type="submission" date="2019-02" db="EMBL/GenBank/DDBJ databases">
        <title>Draft genome sequences of novel Actinobacteria.</title>
        <authorList>
            <person name="Sahin N."/>
            <person name="Ay H."/>
            <person name="Saygin H."/>
        </authorList>
    </citation>
    <scope>NUCLEOTIDE SEQUENCE [LARGE SCALE GENOMIC DNA]</scope>
    <source>
        <strain evidence="4 5">KC603</strain>
    </source>
</reference>
<keyword evidence="1" id="KW-0175">Coiled coil</keyword>
<dbReference type="PANTHER" id="PTHR33055:SF16">
    <property type="entry name" value="TRANSPOSASE FOR INSERTION SEQUENCE ELEMENT IS1547"/>
    <property type="match status" value="1"/>
</dbReference>
<organism evidence="4 5">
    <name type="scientific">Jiangella ureilytica</name>
    <dbReference type="NCBI Taxonomy" id="2530374"/>
    <lineage>
        <taxon>Bacteria</taxon>
        <taxon>Bacillati</taxon>
        <taxon>Actinomycetota</taxon>
        <taxon>Actinomycetes</taxon>
        <taxon>Jiangellales</taxon>
        <taxon>Jiangellaceae</taxon>
        <taxon>Jiangella</taxon>
    </lineage>
</organism>
<evidence type="ECO:0000313" key="5">
    <source>
        <dbReference type="Proteomes" id="UP000295621"/>
    </source>
</evidence>
<dbReference type="InterPro" id="IPR003346">
    <property type="entry name" value="Transposase_20"/>
</dbReference>
<dbReference type="GO" id="GO:0004803">
    <property type="term" value="F:transposase activity"/>
    <property type="evidence" value="ECO:0007669"/>
    <property type="project" value="InterPro"/>
</dbReference>
<dbReference type="GO" id="GO:0006313">
    <property type="term" value="P:DNA transposition"/>
    <property type="evidence" value="ECO:0007669"/>
    <property type="project" value="InterPro"/>
</dbReference>
<dbReference type="PANTHER" id="PTHR33055">
    <property type="entry name" value="TRANSPOSASE FOR INSERTION SEQUENCE ELEMENT IS1111A"/>
    <property type="match status" value="1"/>
</dbReference>